<dbReference type="Gene3D" id="2.60.300.12">
    <property type="entry name" value="HesB-like domain"/>
    <property type="match status" value="1"/>
</dbReference>
<sequence length="119" mass="12629">MSQVVLTKAAADQVATMLEENDMADGYLRFKVEGGGCTGLTYGMAAEEEKQENDLVFTHHGVNVLVDKYDIGVIDGTTIDFKESLLGGGFTIDNPLASVACGCGASFRTKTNKGTPEQC</sequence>
<dbReference type="GO" id="GO:0005506">
    <property type="term" value="F:iron ion binding"/>
    <property type="evidence" value="ECO:0007669"/>
    <property type="project" value="TreeGrafter"/>
</dbReference>
<reference evidence="2 3" key="1">
    <citation type="submission" date="2020-08" db="EMBL/GenBank/DDBJ databases">
        <title>Genomic Encyclopedia of Type Strains, Phase IV (KMG-IV): sequencing the most valuable type-strain genomes for metagenomic binning, comparative biology and taxonomic classification.</title>
        <authorList>
            <person name="Goeker M."/>
        </authorList>
    </citation>
    <scope>NUCLEOTIDE SEQUENCE [LARGE SCALE GENOMIC DNA]</scope>
    <source>
        <strain evidence="2 3">DSM 19163</strain>
    </source>
</reference>
<name>A0A9Q2CYG9_9STAP</name>
<feature type="domain" description="Core" evidence="1">
    <location>
        <begin position="5"/>
        <end position="104"/>
    </location>
</feature>
<dbReference type="GO" id="GO:0051539">
    <property type="term" value="F:4 iron, 4 sulfur cluster binding"/>
    <property type="evidence" value="ECO:0007669"/>
    <property type="project" value="TreeGrafter"/>
</dbReference>
<proteinExistence type="predicted"/>
<dbReference type="GO" id="GO:0016226">
    <property type="term" value="P:iron-sulfur cluster assembly"/>
    <property type="evidence" value="ECO:0007669"/>
    <property type="project" value="InterPro"/>
</dbReference>
<evidence type="ECO:0000313" key="3">
    <source>
        <dbReference type="Proteomes" id="UP000579136"/>
    </source>
</evidence>
<dbReference type="RefSeq" id="WP_183673431.1">
    <property type="nucleotide sequence ID" value="NZ_CBCRYX010000002.1"/>
</dbReference>
<dbReference type="GO" id="GO:0051537">
    <property type="term" value="F:2 iron, 2 sulfur cluster binding"/>
    <property type="evidence" value="ECO:0007669"/>
    <property type="project" value="TreeGrafter"/>
</dbReference>
<evidence type="ECO:0000313" key="2">
    <source>
        <dbReference type="EMBL" id="MBB5175804.1"/>
    </source>
</evidence>
<dbReference type="Proteomes" id="UP000579136">
    <property type="component" value="Unassembled WGS sequence"/>
</dbReference>
<dbReference type="InterPro" id="IPR035903">
    <property type="entry name" value="HesB-like_dom_sf"/>
</dbReference>
<protein>
    <submittedName>
        <fullName evidence="2">Iron-sulfur cluster assembly protein</fullName>
    </submittedName>
</protein>
<dbReference type="Pfam" id="PF01521">
    <property type="entry name" value="Fe-S_biosyn"/>
    <property type="match status" value="1"/>
</dbReference>
<comment type="caution">
    <text evidence="2">The sequence shown here is derived from an EMBL/GenBank/DDBJ whole genome shotgun (WGS) entry which is preliminary data.</text>
</comment>
<dbReference type="EMBL" id="JACHHF010000003">
    <property type="protein sequence ID" value="MBB5175804.1"/>
    <property type="molecule type" value="Genomic_DNA"/>
</dbReference>
<gene>
    <name evidence="2" type="ORF">HNQ45_000679</name>
</gene>
<organism evidence="2 3">
    <name type="scientific">Nosocomiicoccus ampullae</name>
    <dbReference type="NCBI Taxonomy" id="489910"/>
    <lineage>
        <taxon>Bacteria</taxon>
        <taxon>Bacillati</taxon>
        <taxon>Bacillota</taxon>
        <taxon>Bacilli</taxon>
        <taxon>Bacillales</taxon>
        <taxon>Staphylococcaceae</taxon>
        <taxon>Nosocomiicoccus</taxon>
    </lineage>
</organism>
<dbReference type="NCBIfam" id="TIGR00049">
    <property type="entry name" value="iron-sulfur cluster assembly accessory protein"/>
    <property type="match status" value="1"/>
</dbReference>
<evidence type="ECO:0000259" key="1">
    <source>
        <dbReference type="Pfam" id="PF01521"/>
    </source>
</evidence>
<keyword evidence="3" id="KW-1185">Reference proteome</keyword>
<dbReference type="PANTHER" id="PTHR43011:SF1">
    <property type="entry name" value="IRON-SULFUR CLUSTER ASSEMBLY 2 HOMOLOG, MITOCHONDRIAL"/>
    <property type="match status" value="1"/>
</dbReference>
<dbReference type="AlphaFoldDB" id="A0A9Q2CYG9"/>
<accession>A0A9Q2CYG9</accession>
<dbReference type="PANTHER" id="PTHR43011">
    <property type="entry name" value="IRON-SULFUR CLUSTER ASSEMBLY 2 HOMOLOG, MITOCHONDRIAL"/>
    <property type="match status" value="1"/>
</dbReference>
<dbReference type="SUPFAM" id="SSF89360">
    <property type="entry name" value="HesB-like domain"/>
    <property type="match status" value="1"/>
</dbReference>
<dbReference type="InterPro" id="IPR000361">
    <property type="entry name" value="ATAP_core_dom"/>
</dbReference>
<dbReference type="InterPro" id="IPR016092">
    <property type="entry name" value="ATAP"/>
</dbReference>